<proteinExistence type="predicted"/>
<sequence>MNYCVAIDNLIQNKTWVRNDIGMAKVQFIKLISEKEKLKILITSNNLKGPIYSLVENIIAMNEQVTIFYDGEHCEVLREEEYEDFKDNVRKDEWNVLFRGDVTKDLYELGLVEKEKGFIAQAHKDIEHSILANVNVEASEEICKEFGLK</sequence>
<evidence type="ECO:0000313" key="1">
    <source>
        <dbReference type="EMBL" id="MBU5486538.1"/>
    </source>
</evidence>
<dbReference type="RefSeq" id="WP_216441145.1">
    <property type="nucleotide sequence ID" value="NZ_JAHLQF010000008.1"/>
</dbReference>
<gene>
    <name evidence="1" type="ORF">KQI86_19815</name>
</gene>
<protein>
    <submittedName>
        <fullName evidence="1">Uncharacterized protein</fullName>
    </submittedName>
</protein>
<accession>A0ABS6ENB5</accession>
<keyword evidence="2" id="KW-1185">Reference proteome</keyword>
<organism evidence="1 2">
    <name type="scientific">Clostridium mobile</name>
    <dbReference type="NCBI Taxonomy" id="2841512"/>
    <lineage>
        <taxon>Bacteria</taxon>
        <taxon>Bacillati</taxon>
        <taxon>Bacillota</taxon>
        <taxon>Clostridia</taxon>
        <taxon>Eubacteriales</taxon>
        <taxon>Clostridiaceae</taxon>
        <taxon>Clostridium</taxon>
    </lineage>
</organism>
<name>A0ABS6ENB5_9CLOT</name>
<dbReference type="Proteomes" id="UP000726170">
    <property type="component" value="Unassembled WGS sequence"/>
</dbReference>
<evidence type="ECO:0000313" key="2">
    <source>
        <dbReference type="Proteomes" id="UP000726170"/>
    </source>
</evidence>
<comment type="caution">
    <text evidence="1">The sequence shown here is derived from an EMBL/GenBank/DDBJ whole genome shotgun (WGS) entry which is preliminary data.</text>
</comment>
<dbReference type="EMBL" id="JAHLQF010000008">
    <property type="protein sequence ID" value="MBU5486538.1"/>
    <property type="molecule type" value="Genomic_DNA"/>
</dbReference>
<reference evidence="1 2" key="1">
    <citation type="submission" date="2021-06" db="EMBL/GenBank/DDBJ databases">
        <authorList>
            <person name="Sun Q."/>
            <person name="Li D."/>
        </authorList>
    </citation>
    <scope>NUCLEOTIDE SEQUENCE [LARGE SCALE GENOMIC DNA]</scope>
    <source>
        <strain evidence="1 2">MSJ-11</strain>
    </source>
</reference>